<dbReference type="AlphaFoldDB" id="A0A7X8SJH4"/>
<keyword evidence="1" id="KW-1133">Transmembrane helix</keyword>
<organism evidence="2 3">
    <name type="scientific">Flammeovirga agarivorans</name>
    <dbReference type="NCBI Taxonomy" id="2726742"/>
    <lineage>
        <taxon>Bacteria</taxon>
        <taxon>Pseudomonadati</taxon>
        <taxon>Bacteroidota</taxon>
        <taxon>Cytophagia</taxon>
        <taxon>Cytophagales</taxon>
        <taxon>Flammeovirgaceae</taxon>
        <taxon>Flammeovirga</taxon>
    </lineage>
</organism>
<name>A0A7X8SJH4_9BACT</name>
<proteinExistence type="predicted"/>
<accession>A0A7X8SJH4</accession>
<evidence type="ECO:0000313" key="2">
    <source>
        <dbReference type="EMBL" id="NLR91408.1"/>
    </source>
</evidence>
<dbReference type="RefSeq" id="WP_168882131.1">
    <property type="nucleotide sequence ID" value="NZ_JABAIL010000003.1"/>
</dbReference>
<keyword evidence="3" id="KW-1185">Reference proteome</keyword>
<keyword evidence="1" id="KW-0472">Membrane</keyword>
<reference evidence="2 3" key="1">
    <citation type="submission" date="2020-04" db="EMBL/GenBank/DDBJ databases">
        <title>Flammeovirga sp. SR4, a novel species isolated from seawater.</title>
        <authorList>
            <person name="Wang X."/>
        </authorList>
    </citation>
    <scope>NUCLEOTIDE SEQUENCE [LARGE SCALE GENOMIC DNA]</scope>
    <source>
        <strain evidence="2 3">SR4</strain>
    </source>
</reference>
<dbReference type="EMBL" id="JABAIL010000003">
    <property type="protein sequence ID" value="NLR91408.1"/>
    <property type="molecule type" value="Genomic_DNA"/>
</dbReference>
<feature type="transmembrane region" description="Helical" evidence="1">
    <location>
        <begin position="78"/>
        <end position="97"/>
    </location>
</feature>
<protein>
    <submittedName>
        <fullName evidence="2">Uncharacterized protein</fullName>
    </submittedName>
</protein>
<comment type="caution">
    <text evidence="2">The sequence shown here is derived from an EMBL/GenBank/DDBJ whole genome shotgun (WGS) entry which is preliminary data.</text>
</comment>
<gene>
    <name evidence="2" type="ORF">HGP29_09340</name>
</gene>
<evidence type="ECO:0000256" key="1">
    <source>
        <dbReference type="SAM" id="Phobius"/>
    </source>
</evidence>
<dbReference type="Proteomes" id="UP000585050">
    <property type="component" value="Unassembled WGS sequence"/>
</dbReference>
<sequence length="135" mass="14352">MKRFATITFGVHSLFEILFGMNNYIKGASASQTAEQIANQTVALAITFRFMGAALFALGILGLLILFKAGVLSKTAKIVATGFTVFHTLGSLGSIYSASPNFEIYSEPMALGAIILHGTLAVCFAFIALKVDSNH</sequence>
<evidence type="ECO:0000313" key="3">
    <source>
        <dbReference type="Proteomes" id="UP000585050"/>
    </source>
</evidence>
<feature type="transmembrane region" description="Helical" evidence="1">
    <location>
        <begin position="43"/>
        <end position="66"/>
    </location>
</feature>
<feature type="transmembrane region" description="Helical" evidence="1">
    <location>
        <begin position="109"/>
        <end position="129"/>
    </location>
</feature>
<keyword evidence="1" id="KW-0812">Transmembrane</keyword>